<dbReference type="RefSeq" id="WP_217640050.1">
    <property type="nucleotide sequence ID" value="NZ_FNBG01000010.1"/>
</dbReference>
<dbReference type="EMBL" id="FNBG01000010">
    <property type="protein sequence ID" value="SDF38442.1"/>
    <property type="molecule type" value="Genomic_DNA"/>
</dbReference>
<feature type="transmembrane region" description="Helical" evidence="1">
    <location>
        <begin position="21"/>
        <end position="43"/>
    </location>
</feature>
<sequence length="66" mass="7448">MKAFAYGAFLQWKLDFRNKNVVLTYYVVPLVFFAFMGGIFTSIDPLAKQTLIQSMTVFGVSMGTLL</sequence>
<keyword evidence="1" id="KW-1133">Transmembrane helix</keyword>
<proteinExistence type="predicted"/>
<reference evidence="2 3" key="1">
    <citation type="submission" date="2016-10" db="EMBL/GenBank/DDBJ databases">
        <authorList>
            <person name="de Groot N.N."/>
        </authorList>
    </citation>
    <scope>NUCLEOTIDE SEQUENCE [LARGE SCALE GENOMIC DNA]</scope>
    <source>
        <strain evidence="2 3">DSM 28129</strain>
    </source>
</reference>
<dbReference type="AlphaFoldDB" id="A0A1G7KMJ4"/>
<evidence type="ECO:0000313" key="3">
    <source>
        <dbReference type="Proteomes" id="UP000198972"/>
    </source>
</evidence>
<dbReference type="Proteomes" id="UP000198972">
    <property type="component" value="Unassembled WGS sequence"/>
</dbReference>
<keyword evidence="1" id="KW-0472">Membrane</keyword>
<gene>
    <name evidence="2" type="ORF">SAMN04488542_1105</name>
</gene>
<accession>A0A1G7KMJ4</accession>
<evidence type="ECO:0000313" key="2">
    <source>
        <dbReference type="EMBL" id="SDF38442.1"/>
    </source>
</evidence>
<protein>
    <submittedName>
        <fullName evidence="2">ABC-2 type transport system permease protein</fullName>
    </submittedName>
</protein>
<organism evidence="2 3">
    <name type="scientific">Fontibacillus panacisegetis</name>
    <dbReference type="NCBI Taxonomy" id="670482"/>
    <lineage>
        <taxon>Bacteria</taxon>
        <taxon>Bacillati</taxon>
        <taxon>Bacillota</taxon>
        <taxon>Bacilli</taxon>
        <taxon>Bacillales</taxon>
        <taxon>Paenibacillaceae</taxon>
        <taxon>Fontibacillus</taxon>
    </lineage>
</organism>
<keyword evidence="1" id="KW-0812">Transmembrane</keyword>
<keyword evidence="3" id="KW-1185">Reference proteome</keyword>
<dbReference type="STRING" id="670482.SAMN04488542_1105"/>
<name>A0A1G7KMJ4_9BACL</name>
<evidence type="ECO:0000256" key="1">
    <source>
        <dbReference type="SAM" id="Phobius"/>
    </source>
</evidence>